<dbReference type="CDD" id="cd02137">
    <property type="entry name" value="MhqN-like"/>
    <property type="match status" value="1"/>
</dbReference>
<reference evidence="4 5" key="1">
    <citation type="submission" date="2010-07" db="EMBL/GenBank/DDBJ databases">
        <title>The draft genome of Paenibacillus curdlanolyticus YK9.</title>
        <authorList>
            <consortium name="US DOE Joint Genome Institute (JGI-PGF)"/>
            <person name="Lucas S."/>
            <person name="Copeland A."/>
            <person name="Lapidus A."/>
            <person name="Cheng J.-F."/>
            <person name="Bruce D."/>
            <person name="Goodwin L."/>
            <person name="Pitluck S."/>
            <person name="Land M.L."/>
            <person name="Hauser L."/>
            <person name="Chang Y.-J."/>
            <person name="Jeffries C."/>
            <person name="Anderson I.J."/>
            <person name="Johnson E."/>
            <person name="Loganathan U."/>
            <person name="Mulhopadhyay B."/>
            <person name="Kyrpides N."/>
            <person name="Woyke T.J."/>
        </authorList>
    </citation>
    <scope>NUCLEOTIDE SEQUENCE [LARGE SCALE GENOMIC DNA]</scope>
    <source>
        <strain evidence="4 5">YK9</strain>
    </source>
</reference>
<dbReference type="RefSeq" id="WP_006036391.1">
    <property type="nucleotide sequence ID" value="NZ_AEDD01000001.1"/>
</dbReference>
<keyword evidence="5" id="KW-1185">Reference proteome</keyword>
<protein>
    <submittedName>
        <fullName evidence="4">Nitroreductase</fullName>
    </submittedName>
</protein>
<dbReference type="EMBL" id="AEDD01000001">
    <property type="protein sequence ID" value="EFM12863.1"/>
    <property type="molecule type" value="Genomic_DNA"/>
</dbReference>
<dbReference type="PANTHER" id="PTHR43673">
    <property type="entry name" value="NAD(P)H NITROREDUCTASE YDGI-RELATED"/>
    <property type="match status" value="1"/>
</dbReference>
<evidence type="ECO:0000259" key="3">
    <source>
        <dbReference type="Pfam" id="PF00881"/>
    </source>
</evidence>
<comment type="similarity">
    <text evidence="1">Belongs to the nitroreductase family.</text>
</comment>
<feature type="domain" description="Nitroreductase" evidence="3">
    <location>
        <begin position="9"/>
        <end position="184"/>
    </location>
</feature>
<dbReference type="InterPro" id="IPR000415">
    <property type="entry name" value="Nitroreductase-like"/>
</dbReference>
<dbReference type="OrthoDB" id="9782629at2"/>
<proteinExistence type="inferred from homology"/>
<keyword evidence="2" id="KW-0560">Oxidoreductase</keyword>
<dbReference type="Pfam" id="PF00881">
    <property type="entry name" value="Nitroreductase"/>
    <property type="match status" value="1"/>
</dbReference>
<dbReference type="STRING" id="717606.PaecuDRAFT_0374"/>
<accession>E0I3J9</accession>
<evidence type="ECO:0000313" key="5">
    <source>
        <dbReference type="Proteomes" id="UP000005387"/>
    </source>
</evidence>
<dbReference type="AlphaFoldDB" id="E0I3J9"/>
<dbReference type="SUPFAM" id="SSF55469">
    <property type="entry name" value="FMN-dependent nitroreductase-like"/>
    <property type="match status" value="1"/>
</dbReference>
<dbReference type="eggNOG" id="COG0778">
    <property type="taxonomic scope" value="Bacteria"/>
</dbReference>
<dbReference type="Gene3D" id="3.40.109.10">
    <property type="entry name" value="NADH Oxidase"/>
    <property type="match status" value="1"/>
</dbReference>
<evidence type="ECO:0000256" key="2">
    <source>
        <dbReference type="ARBA" id="ARBA00023002"/>
    </source>
</evidence>
<gene>
    <name evidence="4" type="ORF">PaecuDRAFT_0374</name>
</gene>
<dbReference type="PANTHER" id="PTHR43673:SF12">
    <property type="entry name" value="PROTEIN DRGA"/>
    <property type="match status" value="1"/>
</dbReference>
<dbReference type="Proteomes" id="UP000005387">
    <property type="component" value="Unassembled WGS sequence"/>
</dbReference>
<evidence type="ECO:0000256" key="1">
    <source>
        <dbReference type="ARBA" id="ARBA00007118"/>
    </source>
</evidence>
<name>E0I3J9_9BACL</name>
<dbReference type="InterPro" id="IPR029479">
    <property type="entry name" value="Nitroreductase"/>
</dbReference>
<organism evidence="4 5">
    <name type="scientific">Paenibacillus curdlanolyticus YK9</name>
    <dbReference type="NCBI Taxonomy" id="717606"/>
    <lineage>
        <taxon>Bacteria</taxon>
        <taxon>Bacillati</taxon>
        <taxon>Bacillota</taxon>
        <taxon>Bacilli</taxon>
        <taxon>Bacillales</taxon>
        <taxon>Paenibacillaceae</taxon>
        <taxon>Paenibacillus</taxon>
    </lineage>
</organism>
<dbReference type="GO" id="GO:0016491">
    <property type="term" value="F:oxidoreductase activity"/>
    <property type="evidence" value="ECO:0007669"/>
    <property type="project" value="UniProtKB-KW"/>
</dbReference>
<evidence type="ECO:0000313" key="4">
    <source>
        <dbReference type="EMBL" id="EFM12863.1"/>
    </source>
</evidence>
<sequence>MSEFVSIVKDRRSANRFVEGVKIPRDQLDEILNLTKYAPSAYNLQHTHYYVVTDRELIEKIYEAAYKQYKVKTASAVIFVFGDTKAHLQAASLNEGMKTLGIISEEEYDRTVNNTIQFYESRGEAFQREDALRNAGLSAMQFMLIAKEKGWDTCPMHSIDESILRGLLDVPEQFVPVMMITIGKSATESFRPRGYRKPVNEFVRYFGE</sequence>